<dbReference type="GO" id="GO:0055052">
    <property type="term" value="C:ATP-binding cassette (ABC) transporter complex, substrate-binding subunit-containing"/>
    <property type="evidence" value="ECO:0007669"/>
    <property type="project" value="TreeGrafter"/>
</dbReference>
<dbReference type="GO" id="GO:0015423">
    <property type="term" value="F:ABC-type maltose transporter activity"/>
    <property type="evidence" value="ECO:0007669"/>
    <property type="project" value="TreeGrafter"/>
</dbReference>
<keyword evidence="3" id="KW-0813">Transport</keyword>
<dbReference type="InterPro" id="IPR015855">
    <property type="entry name" value="ABC_transpr_MalK-like"/>
</dbReference>
<dbReference type="InterPro" id="IPR003593">
    <property type="entry name" value="AAA+_ATPase"/>
</dbReference>
<organism evidence="10 11">
    <name type="scientific">Hyphomicrobium album</name>
    <dbReference type="NCBI Taxonomy" id="2665159"/>
    <lineage>
        <taxon>Bacteria</taxon>
        <taxon>Pseudomonadati</taxon>
        <taxon>Pseudomonadota</taxon>
        <taxon>Alphaproteobacteria</taxon>
        <taxon>Hyphomicrobiales</taxon>
        <taxon>Hyphomicrobiaceae</taxon>
        <taxon>Hyphomicrobium</taxon>
    </lineage>
</organism>
<keyword evidence="11" id="KW-1185">Reference proteome</keyword>
<dbReference type="InterPro" id="IPR040582">
    <property type="entry name" value="OB_MalK-like"/>
</dbReference>
<evidence type="ECO:0000313" key="11">
    <source>
        <dbReference type="Proteomes" id="UP000440694"/>
    </source>
</evidence>
<proteinExistence type="inferred from homology"/>
<dbReference type="EMBL" id="WMBQ01000001">
    <property type="protein sequence ID" value="MTD94732.1"/>
    <property type="molecule type" value="Genomic_DNA"/>
</dbReference>
<dbReference type="InterPro" id="IPR027417">
    <property type="entry name" value="P-loop_NTPase"/>
</dbReference>
<dbReference type="Gene3D" id="3.40.50.300">
    <property type="entry name" value="P-loop containing nucleotide triphosphate hydrolases"/>
    <property type="match status" value="1"/>
</dbReference>
<keyword evidence="4" id="KW-1003">Cell membrane</keyword>
<evidence type="ECO:0000259" key="9">
    <source>
        <dbReference type="PROSITE" id="PS50893"/>
    </source>
</evidence>
<dbReference type="CDD" id="cd03301">
    <property type="entry name" value="ABC_MalK_N"/>
    <property type="match status" value="1"/>
</dbReference>
<gene>
    <name evidence="10" type="primary">ugpC</name>
    <name evidence="10" type="ORF">GIW81_10355</name>
</gene>
<evidence type="ECO:0000256" key="8">
    <source>
        <dbReference type="ARBA" id="ARBA00023136"/>
    </source>
</evidence>
<dbReference type="Pfam" id="PF00005">
    <property type="entry name" value="ABC_tran"/>
    <property type="match status" value="1"/>
</dbReference>
<evidence type="ECO:0000256" key="2">
    <source>
        <dbReference type="ARBA" id="ARBA00005417"/>
    </source>
</evidence>
<name>A0A6I3KLU3_9HYPH</name>
<keyword evidence="5" id="KW-0997">Cell inner membrane</keyword>
<dbReference type="InterPro" id="IPR047641">
    <property type="entry name" value="ABC_transpr_MalK/UgpC-like"/>
</dbReference>
<comment type="subcellular location">
    <subcellularLocation>
        <location evidence="1">Cell inner membrane</location>
        <topology evidence="1">Peripheral membrane protein</topology>
    </subcellularLocation>
</comment>
<dbReference type="InterPro" id="IPR008995">
    <property type="entry name" value="Mo/tungstate-bd_C_term_dom"/>
</dbReference>
<feature type="domain" description="ABC transporter" evidence="9">
    <location>
        <begin position="4"/>
        <end position="234"/>
    </location>
</feature>
<dbReference type="InterPro" id="IPR012340">
    <property type="entry name" value="NA-bd_OB-fold"/>
</dbReference>
<dbReference type="AlphaFoldDB" id="A0A6I3KLU3"/>
<dbReference type="NCBIfam" id="NF008653">
    <property type="entry name" value="PRK11650.1"/>
    <property type="match status" value="1"/>
</dbReference>
<dbReference type="RefSeq" id="WP_154739115.1">
    <property type="nucleotide sequence ID" value="NZ_WMBQ01000001.1"/>
</dbReference>
<dbReference type="Pfam" id="PF17912">
    <property type="entry name" value="OB_MalK"/>
    <property type="match status" value="1"/>
</dbReference>
<evidence type="ECO:0000313" key="10">
    <source>
        <dbReference type="EMBL" id="MTD94732.1"/>
    </source>
</evidence>
<evidence type="ECO:0000256" key="7">
    <source>
        <dbReference type="ARBA" id="ARBA00022840"/>
    </source>
</evidence>
<protein>
    <submittedName>
        <fullName evidence="10">sn-glycerol-3-phosphate ABC transporter ATP-binding protein UgpC</fullName>
    </submittedName>
</protein>
<dbReference type="PROSITE" id="PS50893">
    <property type="entry name" value="ABC_TRANSPORTER_2"/>
    <property type="match status" value="1"/>
</dbReference>
<comment type="similarity">
    <text evidence="2">Belongs to the ABC transporter superfamily.</text>
</comment>
<dbReference type="PROSITE" id="PS00211">
    <property type="entry name" value="ABC_TRANSPORTER_1"/>
    <property type="match status" value="1"/>
</dbReference>
<dbReference type="Gene3D" id="2.40.50.140">
    <property type="entry name" value="Nucleic acid-binding proteins"/>
    <property type="match status" value="1"/>
</dbReference>
<dbReference type="PANTHER" id="PTHR43875">
    <property type="entry name" value="MALTODEXTRIN IMPORT ATP-BINDING PROTEIN MSMX"/>
    <property type="match status" value="1"/>
</dbReference>
<keyword evidence="7 10" id="KW-0067">ATP-binding</keyword>
<dbReference type="SMART" id="SM00382">
    <property type="entry name" value="AAA"/>
    <property type="match status" value="1"/>
</dbReference>
<keyword evidence="8" id="KW-0472">Membrane</keyword>
<dbReference type="PANTHER" id="PTHR43875:SF3">
    <property type="entry name" value="MALTOSE_MALTODEXTRIN IMPORT ATP-BINDING PROTEIN MALK"/>
    <property type="match status" value="1"/>
</dbReference>
<dbReference type="GO" id="GO:1990060">
    <property type="term" value="C:maltose transport complex"/>
    <property type="evidence" value="ECO:0007669"/>
    <property type="project" value="TreeGrafter"/>
</dbReference>
<evidence type="ECO:0000256" key="6">
    <source>
        <dbReference type="ARBA" id="ARBA00022741"/>
    </source>
</evidence>
<dbReference type="GO" id="GO:0016887">
    <property type="term" value="F:ATP hydrolysis activity"/>
    <property type="evidence" value="ECO:0007669"/>
    <property type="project" value="InterPro"/>
</dbReference>
<dbReference type="InterPro" id="IPR003439">
    <property type="entry name" value="ABC_transporter-like_ATP-bd"/>
</dbReference>
<dbReference type="SUPFAM" id="SSF50331">
    <property type="entry name" value="MOP-like"/>
    <property type="match status" value="1"/>
</dbReference>
<dbReference type="SUPFAM" id="SSF52540">
    <property type="entry name" value="P-loop containing nucleoside triphosphate hydrolases"/>
    <property type="match status" value="1"/>
</dbReference>
<dbReference type="Gene3D" id="2.40.50.100">
    <property type="match status" value="1"/>
</dbReference>
<dbReference type="Proteomes" id="UP000440694">
    <property type="component" value="Unassembled WGS sequence"/>
</dbReference>
<evidence type="ECO:0000256" key="3">
    <source>
        <dbReference type="ARBA" id="ARBA00022448"/>
    </source>
</evidence>
<keyword evidence="6" id="KW-0547">Nucleotide-binding</keyword>
<comment type="caution">
    <text evidence="10">The sequence shown here is derived from an EMBL/GenBank/DDBJ whole genome shotgun (WGS) entry which is preliminary data.</text>
</comment>
<accession>A0A6I3KLU3</accession>
<sequence>MGKLRLSNIRKCFGASVILEDINLEIADGEFVVFVGPSGCGKSTLLRLIAGLDEVSGGEISIDGKVVNDVAPARRGVAMVFQSYALYPHMTVYQNMSFGLRLAKLDVRDIDAAVQSAARKLHIDHLLEKKPKVLSGGQRQRVAIGRAIVRKPNVFLFDEPLSNLDAALRASMRYELAKLHQDLKTTMIYVTHDQVEAMTLAKRIVVMSAGRIEQVGTPMELYNDPDNIFVAGFIGSPRMNFLDAEIESIAPRRAILRLPSGDTIAAAVDARSARPGQRVTLGIRPEHFEARAKSNELPVKVRFVERLGSVTIAYGNAARTETEVIVQLPGDFEVSPGETILSGAPPRACYLFDDNGRAFLRVAEETPVAALPGGIG</sequence>
<dbReference type="GO" id="GO:0005524">
    <property type="term" value="F:ATP binding"/>
    <property type="evidence" value="ECO:0007669"/>
    <property type="project" value="UniProtKB-KW"/>
</dbReference>
<reference evidence="10 11" key="1">
    <citation type="submission" date="2019-11" db="EMBL/GenBank/DDBJ databases">
        <title>Identification of a novel strain.</title>
        <authorList>
            <person name="Xu Q."/>
            <person name="Wang G."/>
        </authorList>
    </citation>
    <scope>NUCLEOTIDE SEQUENCE [LARGE SCALE GENOMIC DNA]</scope>
    <source>
        <strain evidence="11">xq</strain>
    </source>
</reference>
<evidence type="ECO:0000256" key="5">
    <source>
        <dbReference type="ARBA" id="ARBA00022519"/>
    </source>
</evidence>
<evidence type="ECO:0000256" key="4">
    <source>
        <dbReference type="ARBA" id="ARBA00022475"/>
    </source>
</evidence>
<dbReference type="InterPro" id="IPR017871">
    <property type="entry name" value="ABC_transporter-like_CS"/>
</dbReference>
<dbReference type="FunFam" id="3.40.50.300:FF:000042">
    <property type="entry name" value="Maltose/maltodextrin ABC transporter, ATP-binding protein"/>
    <property type="match status" value="1"/>
</dbReference>
<evidence type="ECO:0000256" key="1">
    <source>
        <dbReference type="ARBA" id="ARBA00004417"/>
    </source>
</evidence>